<keyword evidence="10" id="KW-1185">Reference proteome</keyword>
<evidence type="ECO:0000313" key="9">
    <source>
        <dbReference type="EMBL" id="GLQ07206.1"/>
    </source>
</evidence>
<name>A0ABQ5U716_9PROT</name>
<keyword evidence="3 7" id="KW-0808">Transferase</keyword>
<dbReference type="SUPFAM" id="SSF51161">
    <property type="entry name" value="Trimeric LpxA-like enzymes"/>
    <property type="match status" value="1"/>
</dbReference>
<evidence type="ECO:0000256" key="6">
    <source>
        <dbReference type="ARBA" id="ARBA00023315"/>
    </source>
</evidence>
<comment type="pathway">
    <text evidence="7">Bacterial outer membrane biogenesis; LPS lipid A biosynthesis.</text>
</comment>
<organism evidence="9 10">
    <name type="scientific">Sneathiella chinensis</name>
    <dbReference type="NCBI Taxonomy" id="349750"/>
    <lineage>
        <taxon>Bacteria</taxon>
        <taxon>Pseudomonadati</taxon>
        <taxon>Pseudomonadota</taxon>
        <taxon>Alphaproteobacteria</taxon>
        <taxon>Sneathiellales</taxon>
        <taxon>Sneathiellaceae</taxon>
        <taxon>Sneathiella</taxon>
    </lineage>
</organism>
<keyword evidence="6 7" id="KW-0012">Acyltransferase</keyword>
<keyword evidence="5 7" id="KW-0443">Lipid metabolism</keyword>
<dbReference type="Gene3D" id="2.160.10.10">
    <property type="entry name" value="Hexapeptide repeat proteins"/>
    <property type="match status" value="1"/>
</dbReference>
<comment type="subunit">
    <text evidence="7">Homotrimer.</text>
</comment>
<dbReference type="InterPro" id="IPR007691">
    <property type="entry name" value="LpxD"/>
</dbReference>
<proteinExistence type="inferred from homology"/>
<evidence type="ECO:0000256" key="4">
    <source>
        <dbReference type="ARBA" id="ARBA00022737"/>
    </source>
</evidence>
<feature type="active site" description="Proton acceptor" evidence="7">
    <location>
        <position position="251"/>
    </location>
</feature>
<evidence type="ECO:0000256" key="7">
    <source>
        <dbReference type="HAMAP-Rule" id="MF_00523"/>
    </source>
</evidence>
<dbReference type="NCBIfam" id="TIGR01853">
    <property type="entry name" value="lipid_A_lpxD"/>
    <property type="match status" value="1"/>
</dbReference>
<comment type="catalytic activity">
    <reaction evidence="7">
        <text>a UDP-3-O-[(3R)-3-hydroxyacyl]-alpha-D-glucosamine + a (3R)-hydroxyacyl-[ACP] = a UDP-2-N,3-O-bis[(3R)-3-hydroxyacyl]-alpha-D-glucosamine + holo-[ACP] + H(+)</text>
        <dbReference type="Rhea" id="RHEA:53836"/>
        <dbReference type="Rhea" id="RHEA-COMP:9685"/>
        <dbReference type="Rhea" id="RHEA-COMP:9945"/>
        <dbReference type="ChEBI" id="CHEBI:15378"/>
        <dbReference type="ChEBI" id="CHEBI:64479"/>
        <dbReference type="ChEBI" id="CHEBI:78827"/>
        <dbReference type="ChEBI" id="CHEBI:137740"/>
        <dbReference type="ChEBI" id="CHEBI:137748"/>
        <dbReference type="EC" id="2.3.1.191"/>
    </reaction>
</comment>
<protein>
    <recommendedName>
        <fullName evidence="7">UDP-3-O-acylglucosamine N-acyltransferase</fullName>
        <ecNumber evidence="7">2.3.1.191</ecNumber>
    </recommendedName>
</protein>
<keyword evidence="4 7" id="KW-0677">Repeat</keyword>
<keyword evidence="1 7" id="KW-0444">Lipid biosynthesis</keyword>
<dbReference type="RefSeq" id="WP_169561266.1">
    <property type="nucleotide sequence ID" value="NZ_BSNF01000008.1"/>
</dbReference>
<evidence type="ECO:0000256" key="1">
    <source>
        <dbReference type="ARBA" id="ARBA00022516"/>
    </source>
</evidence>
<accession>A0ABQ5U716</accession>
<dbReference type="PANTHER" id="PTHR43378:SF2">
    <property type="entry name" value="UDP-3-O-ACYLGLUCOSAMINE N-ACYLTRANSFERASE 1, MITOCHONDRIAL-RELATED"/>
    <property type="match status" value="1"/>
</dbReference>
<reference evidence="9" key="1">
    <citation type="journal article" date="2014" name="Int. J. Syst. Evol. Microbiol.">
        <title>Complete genome of a new Firmicutes species belonging to the dominant human colonic microbiota ('Ruminococcus bicirculans') reveals two chromosomes and a selective capacity to utilize plant glucans.</title>
        <authorList>
            <consortium name="NISC Comparative Sequencing Program"/>
            <person name="Wegmann U."/>
            <person name="Louis P."/>
            <person name="Goesmann A."/>
            <person name="Henrissat B."/>
            <person name="Duncan S.H."/>
            <person name="Flint H.J."/>
        </authorList>
    </citation>
    <scope>NUCLEOTIDE SEQUENCE</scope>
    <source>
        <strain evidence="9">NBRC 103408</strain>
    </source>
</reference>
<dbReference type="Pfam" id="PF04613">
    <property type="entry name" value="LpxD"/>
    <property type="match status" value="1"/>
</dbReference>
<comment type="similarity">
    <text evidence="7">Belongs to the transferase hexapeptide repeat family. LpxD subfamily.</text>
</comment>
<reference evidence="9" key="2">
    <citation type="submission" date="2023-01" db="EMBL/GenBank/DDBJ databases">
        <title>Draft genome sequence of Sneathiella chinensis strain NBRC 103408.</title>
        <authorList>
            <person name="Sun Q."/>
            <person name="Mori K."/>
        </authorList>
    </citation>
    <scope>NUCLEOTIDE SEQUENCE</scope>
    <source>
        <strain evidence="9">NBRC 103408</strain>
    </source>
</reference>
<comment type="function">
    <text evidence="7">Catalyzes the N-acylation of UDP-3-O-acylglucosamine using 3-hydroxyacyl-ACP as the acyl donor. Is involved in the biosynthesis of lipid A, a phosphorylated glycolipid that anchors the lipopolysaccharide to the outer membrane of the cell.</text>
</comment>
<gene>
    <name evidence="7 9" type="primary">lpxD</name>
    <name evidence="9" type="ORF">GCM10007924_24270</name>
</gene>
<dbReference type="InterPro" id="IPR020573">
    <property type="entry name" value="UDP_GlcNAc_AcTrfase_non-rep"/>
</dbReference>
<dbReference type="EMBL" id="BSNF01000008">
    <property type="protein sequence ID" value="GLQ07206.1"/>
    <property type="molecule type" value="Genomic_DNA"/>
</dbReference>
<sequence length="342" mass="35468">MADRDFFDNKGPFPLSKLAELTGSRLEAQPEQDIEIVDVASLDSAGEGQIAFLSNPKYADAFATTKASACIVAEPFVQMAPKGMALLVSDNPYKAYARISALFYPANAGDGSIHPTAVVSPDATIGKNVSIGAYSVIESGVTIGDGTVIGHHVAIARNCRIGMGCNLHSQVTVQCAHIGDNVALYSGARIGEDGFGFAPDPAGHVKIPQLGRVIIGSSVEIGANTTIDRGAGPDTVIGDGCWIDNLCQIGHNVRLGRGCIIASQSGISGSTVVEDFVVLGGQVGVAGHLRIGMGAQLSGKSGVISDIPAGQVYAGFPARPRKEFFRNMAVLRKLAKGKGHVK</sequence>
<evidence type="ECO:0000313" key="10">
    <source>
        <dbReference type="Proteomes" id="UP001161409"/>
    </source>
</evidence>
<comment type="caution">
    <text evidence="9">The sequence shown here is derived from an EMBL/GenBank/DDBJ whole genome shotgun (WGS) entry which is preliminary data.</text>
</comment>
<keyword evidence="2 7" id="KW-0441">Lipid A biosynthesis</keyword>
<dbReference type="EC" id="2.3.1.191" evidence="7"/>
<evidence type="ECO:0000256" key="2">
    <source>
        <dbReference type="ARBA" id="ARBA00022556"/>
    </source>
</evidence>
<evidence type="ECO:0000256" key="5">
    <source>
        <dbReference type="ARBA" id="ARBA00023098"/>
    </source>
</evidence>
<evidence type="ECO:0000256" key="3">
    <source>
        <dbReference type="ARBA" id="ARBA00022679"/>
    </source>
</evidence>
<dbReference type="CDD" id="cd03352">
    <property type="entry name" value="LbH_LpxD"/>
    <property type="match status" value="1"/>
</dbReference>
<dbReference type="NCBIfam" id="NF002060">
    <property type="entry name" value="PRK00892.1"/>
    <property type="match status" value="1"/>
</dbReference>
<dbReference type="Proteomes" id="UP001161409">
    <property type="component" value="Unassembled WGS sequence"/>
</dbReference>
<dbReference type="HAMAP" id="MF_00523">
    <property type="entry name" value="LpxD"/>
    <property type="match status" value="1"/>
</dbReference>
<feature type="domain" description="UDP-3-O-[3-hydroxymyristoyl] glucosamine N-acyltransferase non-repeat region" evidence="8">
    <location>
        <begin position="33"/>
        <end position="102"/>
    </location>
</feature>
<dbReference type="InterPro" id="IPR001451">
    <property type="entry name" value="Hexapep"/>
</dbReference>
<dbReference type="PANTHER" id="PTHR43378">
    <property type="entry name" value="UDP-3-O-ACYLGLUCOSAMINE N-ACYLTRANSFERASE"/>
    <property type="match status" value="1"/>
</dbReference>
<evidence type="ECO:0000259" key="8">
    <source>
        <dbReference type="Pfam" id="PF04613"/>
    </source>
</evidence>
<dbReference type="Gene3D" id="3.40.1390.10">
    <property type="entry name" value="MurE/MurF, N-terminal domain"/>
    <property type="match status" value="1"/>
</dbReference>
<dbReference type="InterPro" id="IPR011004">
    <property type="entry name" value="Trimer_LpxA-like_sf"/>
</dbReference>
<dbReference type="Pfam" id="PF00132">
    <property type="entry name" value="Hexapep"/>
    <property type="match status" value="1"/>
</dbReference>